<evidence type="ECO:0000313" key="4">
    <source>
        <dbReference type="Proteomes" id="UP000016931"/>
    </source>
</evidence>
<keyword evidence="2" id="KW-0472">Membrane</keyword>
<dbReference type="eggNOG" id="ENOG502T1YW">
    <property type="taxonomic scope" value="Eukaryota"/>
</dbReference>
<evidence type="ECO:0000256" key="1">
    <source>
        <dbReference type="SAM" id="MobiDB-lite"/>
    </source>
</evidence>
<organism evidence="3 4">
    <name type="scientific">Sphaerulina musiva (strain SO2202)</name>
    <name type="common">Poplar stem canker fungus</name>
    <name type="synonym">Septoria musiva</name>
    <dbReference type="NCBI Taxonomy" id="692275"/>
    <lineage>
        <taxon>Eukaryota</taxon>
        <taxon>Fungi</taxon>
        <taxon>Dikarya</taxon>
        <taxon>Ascomycota</taxon>
        <taxon>Pezizomycotina</taxon>
        <taxon>Dothideomycetes</taxon>
        <taxon>Dothideomycetidae</taxon>
        <taxon>Mycosphaerellales</taxon>
        <taxon>Mycosphaerellaceae</taxon>
        <taxon>Sphaerulina</taxon>
    </lineage>
</organism>
<feature type="region of interest" description="Disordered" evidence="1">
    <location>
        <begin position="80"/>
        <end position="100"/>
    </location>
</feature>
<dbReference type="RefSeq" id="XP_016758679.1">
    <property type="nucleotide sequence ID" value="XM_016908347.1"/>
</dbReference>
<protein>
    <submittedName>
        <fullName evidence="3">Uncharacterized protein</fullName>
    </submittedName>
</protein>
<dbReference type="GeneID" id="27905484"/>
<dbReference type="Proteomes" id="UP000016931">
    <property type="component" value="Unassembled WGS sequence"/>
</dbReference>
<sequence length="127" mass="14074">MFSNPRPVPSKAALRLLYQLAYISSGTAVGVATLCAEERRRRTVLVQKIADNAKRIRESPRYVHNKARKAVDEAEGRYTPLEADATGRAHLTGLDPGDRAVRGPELASVVDAGYDQLVQRPHGRKRR</sequence>
<dbReference type="AlphaFoldDB" id="N1QHD1"/>
<keyword evidence="2" id="KW-0812">Transmembrane</keyword>
<accession>N1QHD1</accession>
<dbReference type="EMBL" id="KB456267">
    <property type="protein sequence ID" value="EMF10558.1"/>
    <property type="molecule type" value="Genomic_DNA"/>
</dbReference>
<proteinExistence type="predicted"/>
<gene>
    <name evidence="3" type="ORF">SEPMUDRAFT_22067</name>
</gene>
<feature type="transmembrane region" description="Helical" evidence="2">
    <location>
        <begin position="16"/>
        <end position="36"/>
    </location>
</feature>
<feature type="non-terminal residue" evidence="3">
    <location>
        <position position="127"/>
    </location>
</feature>
<name>N1QHD1_SPHMS</name>
<evidence type="ECO:0000313" key="3">
    <source>
        <dbReference type="EMBL" id="EMF10558.1"/>
    </source>
</evidence>
<dbReference type="HOGENOM" id="CLU_120766_0_0_1"/>
<keyword evidence="4" id="KW-1185">Reference proteome</keyword>
<dbReference type="STRING" id="692275.N1QHD1"/>
<dbReference type="OrthoDB" id="185373at2759"/>
<reference evidence="3 4" key="1">
    <citation type="journal article" date="2012" name="PLoS Pathog.">
        <title>Diverse lifestyles and strategies of plant pathogenesis encoded in the genomes of eighteen Dothideomycetes fungi.</title>
        <authorList>
            <person name="Ohm R.A."/>
            <person name="Feau N."/>
            <person name="Henrissat B."/>
            <person name="Schoch C.L."/>
            <person name="Horwitz B.A."/>
            <person name="Barry K.W."/>
            <person name="Condon B.J."/>
            <person name="Copeland A.C."/>
            <person name="Dhillon B."/>
            <person name="Glaser F."/>
            <person name="Hesse C.N."/>
            <person name="Kosti I."/>
            <person name="LaButti K."/>
            <person name="Lindquist E.A."/>
            <person name="Lucas S."/>
            <person name="Salamov A.A."/>
            <person name="Bradshaw R.E."/>
            <person name="Ciuffetti L."/>
            <person name="Hamelin R.C."/>
            <person name="Kema G.H.J."/>
            <person name="Lawrence C."/>
            <person name="Scott J.A."/>
            <person name="Spatafora J.W."/>
            <person name="Turgeon B.G."/>
            <person name="de Wit P.J.G.M."/>
            <person name="Zhong S."/>
            <person name="Goodwin S.B."/>
            <person name="Grigoriev I.V."/>
        </authorList>
    </citation>
    <scope>NUCLEOTIDE SEQUENCE [LARGE SCALE GENOMIC DNA]</scope>
    <source>
        <strain evidence="3 4">SO2202</strain>
    </source>
</reference>
<evidence type="ECO:0000256" key="2">
    <source>
        <dbReference type="SAM" id="Phobius"/>
    </source>
</evidence>
<keyword evidence="2" id="KW-1133">Transmembrane helix</keyword>